<evidence type="ECO:0000313" key="1">
    <source>
        <dbReference type="EMBL" id="EEY61435.1"/>
    </source>
</evidence>
<organism evidence="1 2">
    <name type="scientific">Phytophthora infestans (strain T30-4)</name>
    <name type="common">Potato late blight agent</name>
    <dbReference type="NCBI Taxonomy" id="403677"/>
    <lineage>
        <taxon>Eukaryota</taxon>
        <taxon>Sar</taxon>
        <taxon>Stramenopiles</taxon>
        <taxon>Oomycota</taxon>
        <taxon>Peronosporomycetes</taxon>
        <taxon>Peronosporales</taxon>
        <taxon>Peronosporaceae</taxon>
        <taxon>Phytophthora</taxon>
    </lineage>
</organism>
<dbReference type="HOGENOM" id="CLU_135912_0_0_1"/>
<dbReference type="RefSeq" id="XP_002908352.1">
    <property type="nucleotide sequence ID" value="XM_002908306.1"/>
</dbReference>
<dbReference type="eggNOG" id="ENOG502RGH4">
    <property type="taxonomic scope" value="Eukaryota"/>
</dbReference>
<dbReference type="AlphaFoldDB" id="D0MTY8"/>
<dbReference type="KEGG" id="pif:PITG_01736"/>
<accession>D0MTY8</accession>
<dbReference type="OrthoDB" id="101918at2759"/>
<reference evidence="2" key="1">
    <citation type="journal article" date="2009" name="Nature">
        <title>Genome sequence and analysis of the Irish potato famine pathogen Phytophthora infestans.</title>
        <authorList>
            <consortium name="The Broad Institute Genome Sequencing Platform"/>
            <person name="Haas B.J."/>
            <person name="Kamoun S."/>
            <person name="Zody M.C."/>
            <person name="Jiang R.H."/>
            <person name="Handsaker R.E."/>
            <person name="Cano L.M."/>
            <person name="Grabherr M."/>
            <person name="Kodira C.D."/>
            <person name="Raffaele S."/>
            <person name="Torto-Alalibo T."/>
            <person name="Bozkurt T.O."/>
            <person name="Ah-Fong A.M."/>
            <person name="Alvarado L."/>
            <person name="Anderson V.L."/>
            <person name="Armstrong M.R."/>
            <person name="Avrova A."/>
            <person name="Baxter L."/>
            <person name="Beynon J."/>
            <person name="Boevink P.C."/>
            <person name="Bollmann S.R."/>
            <person name="Bos J.I."/>
            <person name="Bulone V."/>
            <person name="Cai G."/>
            <person name="Cakir C."/>
            <person name="Carrington J.C."/>
            <person name="Chawner M."/>
            <person name="Conti L."/>
            <person name="Costanzo S."/>
            <person name="Ewan R."/>
            <person name="Fahlgren N."/>
            <person name="Fischbach M.A."/>
            <person name="Fugelstad J."/>
            <person name="Gilroy E.M."/>
            <person name="Gnerre S."/>
            <person name="Green P.J."/>
            <person name="Grenville-Briggs L.J."/>
            <person name="Griffith J."/>
            <person name="Grunwald N.J."/>
            <person name="Horn K."/>
            <person name="Horner N.R."/>
            <person name="Hu C.H."/>
            <person name="Huitema E."/>
            <person name="Jeong D.H."/>
            <person name="Jones A.M."/>
            <person name="Jones J.D."/>
            <person name="Jones R.W."/>
            <person name="Karlsson E.K."/>
            <person name="Kunjeti S.G."/>
            <person name="Lamour K."/>
            <person name="Liu Z."/>
            <person name="Ma L."/>
            <person name="Maclean D."/>
            <person name="Chibucos M.C."/>
            <person name="McDonald H."/>
            <person name="McWalters J."/>
            <person name="Meijer H.J."/>
            <person name="Morgan W."/>
            <person name="Morris P.F."/>
            <person name="Munro C.A."/>
            <person name="O'Neill K."/>
            <person name="Ospina-Giraldo M."/>
            <person name="Pinzon A."/>
            <person name="Pritchard L."/>
            <person name="Ramsahoye B."/>
            <person name="Ren Q."/>
            <person name="Restrepo S."/>
            <person name="Roy S."/>
            <person name="Sadanandom A."/>
            <person name="Savidor A."/>
            <person name="Schornack S."/>
            <person name="Schwartz D.C."/>
            <person name="Schumann U.D."/>
            <person name="Schwessinger B."/>
            <person name="Seyer L."/>
            <person name="Sharpe T."/>
            <person name="Silvar C."/>
            <person name="Song J."/>
            <person name="Studholme D.J."/>
            <person name="Sykes S."/>
            <person name="Thines M."/>
            <person name="van de Vondervoort P.J."/>
            <person name="Phuntumart V."/>
            <person name="Wawra S."/>
            <person name="Weide R."/>
            <person name="Win J."/>
            <person name="Young C."/>
            <person name="Zhou S."/>
            <person name="Fry W."/>
            <person name="Meyers B.C."/>
            <person name="van West P."/>
            <person name="Ristaino J."/>
            <person name="Govers F."/>
            <person name="Birch P.R."/>
            <person name="Whisson S.C."/>
            <person name="Judelson H.S."/>
            <person name="Nusbaum C."/>
        </authorList>
    </citation>
    <scope>NUCLEOTIDE SEQUENCE [LARGE SCALE GENOMIC DNA]</scope>
    <source>
        <strain evidence="2">T30-4</strain>
    </source>
</reference>
<evidence type="ECO:0000313" key="2">
    <source>
        <dbReference type="Proteomes" id="UP000006643"/>
    </source>
</evidence>
<dbReference type="Proteomes" id="UP000006643">
    <property type="component" value="Unassembled WGS sequence"/>
</dbReference>
<dbReference type="EMBL" id="DS028119">
    <property type="protein sequence ID" value="EEY61435.1"/>
    <property type="molecule type" value="Genomic_DNA"/>
</dbReference>
<name>D0MTY8_PHYIT</name>
<protein>
    <submittedName>
        <fullName evidence="1">Uncharacterized protein</fullName>
    </submittedName>
</protein>
<keyword evidence="2" id="KW-1185">Reference proteome</keyword>
<sequence>MIRKRGYAIRGKMAAIRGEFERKPRGTCDRVEFTKCCQDFVHCPSGPVRQYPGRNSVWILDGATIHRHPEGVHYLRSVDFLFGYVKRSFQRHYLESSGRDLKPFVVQTFHRFRRYNLSKVFQHCGWNIQGYFDPVGPLSIEKRTQPELNTMTTRNDDLEFTVLDEES</sequence>
<gene>
    <name evidence="1" type="ORF">PITG_01736</name>
</gene>
<dbReference type="VEuPathDB" id="FungiDB:PITG_01736"/>
<dbReference type="InParanoid" id="D0MTY8"/>
<dbReference type="GeneID" id="9469133"/>
<proteinExistence type="predicted"/>